<evidence type="ECO:0000256" key="5">
    <source>
        <dbReference type="ARBA" id="ARBA00023136"/>
    </source>
</evidence>
<comment type="subcellular location">
    <subcellularLocation>
        <location evidence="1">Membrane</location>
        <topology evidence="1">Multi-pass membrane protein</topology>
    </subcellularLocation>
</comment>
<accession>A0A8G2FFB8</accession>
<dbReference type="OrthoDB" id="9780088at2"/>
<evidence type="ECO:0000256" key="1">
    <source>
        <dbReference type="ARBA" id="ARBA00004141"/>
    </source>
</evidence>
<dbReference type="RefSeq" id="WP_081849148.1">
    <property type="nucleotide sequence ID" value="NZ_FTNE01000026.1"/>
</dbReference>
<evidence type="ECO:0000256" key="6">
    <source>
        <dbReference type="SAM" id="Phobius"/>
    </source>
</evidence>
<evidence type="ECO:0000256" key="3">
    <source>
        <dbReference type="ARBA" id="ARBA00022692"/>
    </source>
</evidence>
<reference evidence="7 8" key="1">
    <citation type="submission" date="2017-01" db="EMBL/GenBank/DDBJ databases">
        <authorList>
            <person name="Varghese N."/>
            <person name="Submissions S."/>
        </authorList>
    </citation>
    <scope>NUCLEOTIDE SEQUENCE [LARGE SCALE GENOMIC DNA]</scope>
    <source>
        <strain evidence="7 8">ATCC 35905</strain>
    </source>
</reference>
<feature type="transmembrane region" description="Helical" evidence="6">
    <location>
        <begin position="249"/>
        <end position="272"/>
    </location>
</feature>
<dbReference type="PANTHER" id="PTHR30618:SF6">
    <property type="entry name" value="NCS1 FAMILY NUCLEOBASE:CATION SYMPORTER-1"/>
    <property type="match status" value="1"/>
</dbReference>
<sequence>MSDFTIATPIAGPNAGPNGGSVAAPYSDRLYNDDLAPLARIGSNVAPGKSQSWTWYNIFAFWMADVHSVGGYVFAASLFASGLTGWQVLISLLIGISIVQVFANLLGKMGQQAAVPYAVVARVSFGVFGANIAAVIRGAIAVVWYGIQTYLASGALNILILKFDPASAALEKTSILGLSELGWISFLLVWSLQAIVFWQGMESIKRFIDWAGPAVYAVMFALALWIVSQAGIAHISFNLAATPLHGGAILWQMILAIALVAGYFAGPTLNFADFARYCGSNADVRKGNFWGLPVNFLLFSIVTVVVVSGTIPVFGHMITDPVITVGKIGNTTAALLGAFTFVTATIGINIVANFVSPAFDFSNCAPRRISFRMGGMIAAVGSVFLMPWNLFNNPAAIHYTVDLLAAAIGPLYGILLADFYLVKAQKIDVPALFSDRPGDTYWYSNGFNPVAVKSVIIASLIAIGTGFVPGELKTFSLFIGGIIAAGLYVMLSRGRGDTTQGA</sequence>
<protein>
    <submittedName>
        <fullName evidence="7">Nucleobase:cation symporter-1, NCS1 family</fullName>
    </submittedName>
</protein>
<feature type="transmembrane region" description="Helical" evidence="6">
    <location>
        <begin position="181"/>
        <end position="201"/>
    </location>
</feature>
<dbReference type="Proteomes" id="UP000186308">
    <property type="component" value="Unassembled WGS sequence"/>
</dbReference>
<proteinExistence type="inferred from homology"/>
<keyword evidence="4 6" id="KW-1133">Transmembrane helix</keyword>
<feature type="transmembrane region" description="Helical" evidence="6">
    <location>
        <begin position="86"/>
        <end position="107"/>
    </location>
</feature>
<dbReference type="InterPro" id="IPR045225">
    <property type="entry name" value="Uracil/uridine/allantoin_perm"/>
</dbReference>
<keyword evidence="5 6" id="KW-0472">Membrane</keyword>
<evidence type="ECO:0000313" key="7">
    <source>
        <dbReference type="EMBL" id="SIR36352.1"/>
    </source>
</evidence>
<dbReference type="InterPro" id="IPR001248">
    <property type="entry name" value="Pur-cyt_permease"/>
</dbReference>
<dbReference type="PANTHER" id="PTHR30618">
    <property type="entry name" value="NCS1 FAMILY PURINE/PYRIMIDINE TRANSPORTER"/>
    <property type="match status" value="1"/>
</dbReference>
<evidence type="ECO:0000256" key="4">
    <source>
        <dbReference type="ARBA" id="ARBA00022989"/>
    </source>
</evidence>
<name>A0A8G2FFB8_ACIRU</name>
<feature type="transmembrane region" description="Helical" evidence="6">
    <location>
        <begin position="292"/>
        <end position="314"/>
    </location>
</feature>
<dbReference type="AlphaFoldDB" id="A0A8G2FFB8"/>
<feature type="transmembrane region" description="Helical" evidence="6">
    <location>
        <begin position="474"/>
        <end position="491"/>
    </location>
</feature>
<comment type="caution">
    <text evidence="7">The sequence shown here is derived from an EMBL/GenBank/DDBJ whole genome shotgun (WGS) entry which is preliminary data.</text>
</comment>
<feature type="transmembrane region" description="Helical" evidence="6">
    <location>
        <begin position="213"/>
        <end position="237"/>
    </location>
</feature>
<keyword evidence="3 6" id="KW-0812">Transmembrane</keyword>
<evidence type="ECO:0000256" key="2">
    <source>
        <dbReference type="ARBA" id="ARBA00008974"/>
    </source>
</evidence>
<dbReference type="EMBL" id="FTNE01000026">
    <property type="protein sequence ID" value="SIR36352.1"/>
    <property type="molecule type" value="Genomic_DNA"/>
</dbReference>
<dbReference type="CDD" id="cd11555">
    <property type="entry name" value="SLC-NCS1sbd_u1"/>
    <property type="match status" value="1"/>
</dbReference>
<organism evidence="7 8">
    <name type="scientific">Acidiphilium rubrum</name>
    <dbReference type="NCBI Taxonomy" id="526"/>
    <lineage>
        <taxon>Bacteria</taxon>
        <taxon>Pseudomonadati</taxon>
        <taxon>Pseudomonadota</taxon>
        <taxon>Alphaproteobacteria</taxon>
        <taxon>Acetobacterales</taxon>
        <taxon>Acidocellaceae</taxon>
        <taxon>Acidiphilium</taxon>
    </lineage>
</organism>
<feature type="transmembrane region" description="Helical" evidence="6">
    <location>
        <begin position="450"/>
        <end position="468"/>
    </location>
</feature>
<feature type="transmembrane region" description="Helical" evidence="6">
    <location>
        <begin position="59"/>
        <end position="80"/>
    </location>
</feature>
<keyword evidence="8" id="KW-1185">Reference proteome</keyword>
<dbReference type="GO" id="GO:0005886">
    <property type="term" value="C:plasma membrane"/>
    <property type="evidence" value="ECO:0007669"/>
    <property type="project" value="TreeGrafter"/>
</dbReference>
<feature type="transmembrane region" description="Helical" evidence="6">
    <location>
        <begin position="334"/>
        <end position="359"/>
    </location>
</feature>
<dbReference type="GO" id="GO:0015205">
    <property type="term" value="F:nucleobase transmembrane transporter activity"/>
    <property type="evidence" value="ECO:0007669"/>
    <property type="project" value="TreeGrafter"/>
</dbReference>
<gene>
    <name evidence="7" type="ORF">SAMN05421828_12642</name>
</gene>
<feature type="transmembrane region" description="Helical" evidence="6">
    <location>
        <begin position="403"/>
        <end position="422"/>
    </location>
</feature>
<feature type="transmembrane region" description="Helical" evidence="6">
    <location>
        <begin position="371"/>
        <end position="391"/>
    </location>
</feature>
<comment type="similarity">
    <text evidence="2">Belongs to the purine-cytosine permease (2.A.39) family.</text>
</comment>
<evidence type="ECO:0000313" key="8">
    <source>
        <dbReference type="Proteomes" id="UP000186308"/>
    </source>
</evidence>
<dbReference type="Pfam" id="PF02133">
    <property type="entry name" value="Transp_cyt_pur"/>
    <property type="match status" value="1"/>
</dbReference>
<dbReference type="Gene3D" id="1.10.4160.10">
    <property type="entry name" value="Hydantoin permease"/>
    <property type="match status" value="1"/>
</dbReference>